<feature type="compositionally biased region" description="Polar residues" evidence="6">
    <location>
        <begin position="63"/>
        <end position="83"/>
    </location>
</feature>
<sequence length="230" mass="25866">MGLLDKINFSSFFGLNDDDYDDYEDGVSTQEAPAMQKQAPVQQQPQQQSPSSQTQMRAMRSNPAPTSSQMQQRAPQTRTNYSQPRAYVAPTASSPTVNNTYARVERPKQERPRPTQTRKEEKVVSMNQGMQKSQKRPPSSQKIAIKEPRVYSEAMDIGRLLLAGEAVLINFHLMEESAARRVIDFLTGIVFASDGDIQRVGNEIFLCTPSNLIIDGDTARSLLHQHNFDF</sequence>
<comment type="subunit">
    <text evidence="5">Homodimer. Interacts with FtsZ.</text>
</comment>
<accession>A0A1T4M540</accession>
<reference evidence="7 8" key="1">
    <citation type="submission" date="2017-02" db="EMBL/GenBank/DDBJ databases">
        <authorList>
            <person name="Peterson S.W."/>
        </authorList>
    </citation>
    <scope>NUCLEOTIDE SEQUENCE [LARGE SCALE GENOMIC DNA]</scope>
    <source>
        <strain evidence="7 8">ATCC BAA-1030</strain>
    </source>
</reference>
<keyword evidence="3 5" id="KW-0131">Cell cycle</keyword>
<comment type="subcellular location">
    <subcellularLocation>
        <location evidence="5">Cytoplasm</location>
    </subcellularLocation>
    <text evidence="5">Localizes to the division site, in a FtsZ-dependent manner.</text>
</comment>
<dbReference type="GO" id="GO:0043093">
    <property type="term" value="P:FtsZ-dependent cytokinesis"/>
    <property type="evidence" value="ECO:0007669"/>
    <property type="project" value="UniProtKB-UniRule"/>
</dbReference>
<evidence type="ECO:0000256" key="3">
    <source>
        <dbReference type="ARBA" id="ARBA00023306"/>
    </source>
</evidence>
<gene>
    <name evidence="5" type="primary">sepF</name>
    <name evidence="7" type="ORF">SAMN02745116_00936</name>
</gene>
<dbReference type="AlphaFoldDB" id="A0A1T4M540"/>
<evidence type="ECO:0000256" key="5">
    <source>
        <dbReference type="HAMAP-Rule" id="MF_01197"/>
    </source>
</evidence>
<dbReference type="OrthoDB" id="9815206at2"/>
<dbReference type="Gene3D" id="3.30.110.150">
    <property type="entry name" value="SepF-like protein"/>
    <property type="match status" value="1"/>
</dbReference>
<keyword evidence="1 5" id="KW-0132">Cell division</keyword>
<dbReference type="STRING" id="263852.SAMN02745116_00936"/>
<feature type="compositionally biased region" description="Low complexity" evidence="6">
    <location>
        <begin position="32"/>
        <end position="55"/>
    </location>
</feature>
<organism evidence="7 8">
    <name type="scientific">Pilibacter termitis</name>
    <dbReference type="NCBI Taxonomy" id="263852"/>
    <lineage>
        <taxon>Bacteria</taxon>
        <taxon>Bacillati</taxon>
        <taxon>Bacillota</taxon>
        <taxon>Bacilli</taxon>
        <taxon>Lactobacillales</taxon>
        <taxon>Enterococcaceae</taxon>
        <taxon>Pilibacter</taxon>
    </lineage>
</organism>
<dbReference type="EMBL" id="FUXI01000008">
    <property type="protein sequence ID" value="SJZ61898.1"/>
    <property type="molecule type" value="Genomic_DNA"/>
</dbReference>
<comment type="similarity">
    <text evidence="5">Belongs to the SepF family.</text>
</comment>
<dbReference type="RefSeq" id="WP_078806865.1">
    <property type="nucleotide sequence ID" value="NZ_FUXI01000008.1"/>
</dbReference>
<dbReference type="GO" id="GO:0005737">
    <property type="term" value="C:cytoplasm"/>
    <property type="evidence" value="ECO:0007669"/>
    <property type="project" value="UniProtKB-SubCell"/>
</dbReference>
<evidence type="ECO:0000313" key="8">
    <source>
        <dbReference type="Proteomes" id="UP000190328"/>
    </source>
</evidence>
<feature type="region of interest" description="Disordered" evidence="6">
    <location>
        <begin position="11"/>
        <end position="145"/>
    </location>
</feature>
<dbReference type="InterPro" id="IPR023052">
    <property type="entry name" value="Cell_div_SepF"/>
</dbReference>
<protein>
    <recommendedName>
        <fullName evidence="5">Cell division protein SepF</fullName>
    </recommendedName>
</protein>
<name>A0A1T4M540_9ENTE</name>
<feature type="compositionally biased region" description="Acidic residues" evidence="6">
    <location>
        <begin position="16"/>
        <end position="25"/>
    </location>
</feature>
<evidence type="ECO:0000256" key="6">
    <source>
        <dbReference type="SAM" id="MobiDB-lite"/>
    </source>
</evidence>
<dbReference type="HAMAP" id="MF_01197">
    <property type="entry name" value="SepF"/>
    <property type="match status" value="1"/>
</dbReference>
<dbReference type="PANTHER" id="PTHR35798">
    <property type="entry name" value="CELL DIVISION PROTEIN SEPF"/>
    <property type="match status" value="1"/>
</dbReference>
<evidence type="ECO:0000256" key="4">
    <source>
        <dbReference type="ARBA" id="ARBA00044936"/>
    </source>
</evidence>
<proteinExistence type="inferred from homology"/>
<evidence type="ECO:0000256" key="2">
    <source>
        <dbReference type="ARBA" id="ARBA00023210"/>
    </source>
</evidence>
<evidence type="ECO:0000256" key="1">
    <source>
        <dbReference type="ARBA" id="ARBA00022618"/>
    </source>
</evidence>
<keyword evidence="8" id="KW-1185">Reference proteome</keyword>
<evidence type="ECO:0000313" key="7">
    <source>
        <dbReference type="EMBL" id="SJZ61898.1"/>
    </source>
</evidence>
<dbReference type="InterPro" id="IPR007561">
    <property type="entry name" value="Cell_div_SepF/SepF-rel"/>
</dbReference>
<keyword evidence="5" id="KW-0963">Cytoplasm</keyword>
<dbReference type="Proteomes" id="UP000190328">
    <property type="component" value="Unassembled WGS sequence"/>
</dbReference>
<keyword evidence="2 5" id="KW-0717">Septation</keyword>
<dbReference type="Pfam" id="PF04472">
    <property type="entry name" value="SepF"/>
    <property type="match status" value="1"/>
</dbReference>
<dbReference type="GO" id="GO:0000917">
    <property type="term" value="P:division septum assembly"/>
    <property type="evidence" value="ECO:0007669"/>
    <property type="project" value="UniProtKB-KW"/>
</dbReference>
<feature type="compositionally biased region" description="Polar residues" evidence="6">
    <location>
        <begin position="91"/>
        <end position="101"/>
    </location>
</feature>
<feature type="compositionally biased region" description="Polar residues" evidence="6">
    <location>
        <begin position="125"/>
        <end position="142"/>
    </location>
</feature>
<dbReference type="InterPro" id="IPR038594">
    <property type="entry name" value="SepF-like_sf"/>
</dbReference>
<comment type="function">
    <text evidence="4 5">Cell division protein that is part of the divisome complex and is recruited early to the Z-ring. Probably stimulates Z-ring formation, perhaps through the cross-linking of FtsZ protofilaments. Its function overlaps with FtsA.</text>
</comment>
<feature type="compositionally biased region" description="Basic and acidic residues" evidence="6">
    <location>
        <begin position="103"/>
        <end position="123"/>
    </location>
</feature>
<dbReference type="PANTHER" id="PTHR35798:SF1">
    <property type="entry name" value="CELL DIVISION PROTEIN SEPF"/>
    <property type="match status" value="1"/>
</dbReference>